<accession>A0A0S2JZV7</accession>
<gene>
    <name evidence="4" type="ORF">C1E24_16560</name>
    <name evidence="3" type="ORF">PP2015_962</name>
</gene>
<dbReference type="PATRIC" id="fig|161398.10.peg.979"/>
<reference evidence="3 5" key="1">
    <citation type="submission" date="2015-11" db="EMBL/GenBank/DDBJ databases">
        <authorList>
            <person name="Zhang Y."/>
            <person name="Guo Z."/>
        </authorList>
    </citation>
    <scope>NUCLEOTIDE SEQUENCE [LARGE SCALE GENOMIC DNA]</scope>
    <source>
        <strain evidence="3 5">KCTC 12086</strain>
    </source>
</reference>
<evidence type="ECO:0000313" key="4">
    <source>
        <dbReference type="EMBL" id="TLX45891.1"/>
    </source>
</evidence>
<keyword evidence="1" id="KW-0175">Coiled coil</keyword>
<evidence type="ECO:0000313" key="5">
    <source>
        <dbReference type="Proteomes" id="UP000061457"/>
    </source>
</evidence>
<dbReference type="InterPro" id="IPR021244">
    <property type="entry name" value="DUF2802"/>
</dbReference>
<keyword evidence="5" id="KW-1185">Reference proteome</keyword>
<dbReference type="STRING" id="161398.PP2015_962"/>
<feature type="transmembrane region" description="Helical" evidence="2">
    <location>
        <begin position="12"/>
        <end position="32"/>
    </location>
</feature>
<keyword evidence="2" id="KW-0812">Transmembrane</keyword>
<keyword evidence="2" id="KW-0472">Membrane</keyword>
<dbReference type="Proteomes" id="UP000309186">
    <property type="component" value="Unassembled WGS sequence"/>
</dbReference>
<name>A0A0S2JZV7_9GAMM</name>
<dbReference type="EMBL" id="CP013187">
    <property type="protein sequence ID" value="ALO41480.1"/>
    <property type="molecule type" value="Genomic_DNA"/>
</dbReference>
<sequence length="143" mass="16193">MLAVVQENLAFIVVTITSGILFLICLGFIFGLQKKLEQNHKNQKFLKQQLEESNAQTEILRSEIAELRSGLMSIGKRLLACENFAKDLAQQQAAQKYDDPDAKIYSRAVKMIELGADLEEIMRECEIPRAEAELLLSLHQKQS</sequence>
<dbReference type="EMBL" id="PPSW01000027">
    <property type="protein sequence ID" value="TLX45891.1"/>
    <property type="molecule type" value="Genomic_DNA"/>
</dbReference>
<evidence type="ECO:0000256" key="2">
    <source>
        <dbReference type="SAM" id="Phobius"/>
    </source>
</evidence>
<organism evidence="3 5">
    <name type="scientific">Pseudoalteromonas phenolica</name>
    <dbReference type="NCBI Taxonomy" id="161398"/>
    <lineage>
        <taxon>Bacteria</taxon>
        <taxon>Pseudomonadati</taxon>
        <taxon>Pseudomonadota</taxon>
        <taxon>Gammaproteobacteria</taxon>
        <taxon>Alteromonadales</taxon>
        <taxon>Pseudoalteromonadaceae</taxon>
        <taxon>Pseudoalteromonas</taxon>
    </lineage>
</organism>
<evidence type="ECO:0000313" key="3">
    <source>
        <dbReference type="EMBL" id="ALO41480.1"/>
    </source>
</evidence>
<evidence type="ECO:0000313" key="6">
    <source>
        <dbReference type="Proteomes" id="UP000309186"/>
    </source>
</evidence>
<protein>
    <submittedName>
        <fullName evidence="4">DUF2802 domain-containing protein</fullName>
    </submittedName>
</protein>
<dbReference type="Pfam" id="PF10975">
    <property type="entry name" value="DUF2802"/>
    <property type="match status" value="1"/>
</dbReference>
<reference evidence="4 6" key="2">
    <citation type="submission" date="2018-01" db="EMBL/GenBank/DDBJ databases">
        <title>Co-occurrence of chitin degradation, pigmentation and bioactivity in marine Pseudoalteromonas.</title>
        <authorList>
            <person name="Paulsen S."/>
            <person name="Gram L."/>
            <person name="Machado H."/>
        </authorList>
    </citation>
    <scope>NUCLEOTIDE SEQUENCE [LARGE SCALE GENOMIC DNA]</scope>
    <source>
        <strain evidence="4 6">S3663</strain>
    </source>
</reference>
<feature type="coiled-coil region" evidence="1">
    <location>
        <begin position="33"/>
        <end position="63"/>
    </location>
</feature>
<dbReference type="OrthoDB" id="5600183at2"/>
<keyword evidence="2" id="KW-1133">Transmembrane helix</keyword>
<evidence type="ECO:0000256" key="1">
    <source>
        <dbReference type="SAM" id="Coils"/>
    </source>
</evidence>
<dbReference type="RefSeq" id="WP_058029217.1">
    <property type="nucleotide sequence ID" value="NZ_CP013187.1"/>
</dbReference>
<dbReference type="KEGG" id="pphe:PP2015_962"/>
<dbReference type="AlphaFoldDB" id="A0A0S2JZV7"/>
<dbReference type="Proteomes" id="UP000061457">
    <property type="component" value="Chromosome I"/>
</dbReference>
<proteinExistence type="predicted"/>